<feature type="region of interest" description="Disordered" evidence="1">
    <location>
        <begin position="39"/>
        <end position="86"/>
    </location>
</feature>
<dbReference type="Proteomes" id="UP000735541">
    <property type="component" value="Unassembled WGS sequence"/>
</dbReference>
<keyword evidence="2" id="KW-0732">Signal</keyword>
<gene>
    <name evidence="3" type="ORF">STHAL_10795</name>
</gene>
<keyword evidence="4" id="KW-1185">Reference proteome</keyword>
<evidence type="ECO:0000313" key="4">
    <source>
        <dbReference type="Proteomes" id="UP000735541"/>
    </source>
</evidence>
<protein>
    <submittedName>
        <fullName evidence="3">Uncharacterized protein</fullName>
    </submittedName>
</protein>
<reference evidence="3 4" key="1">
    <citation type="submission" date="2021-07" db="EMBL/GenBank/DDBJ databases">
        <title>Sequencing Streptomyces halstedii LGO-A4 genome an citrus endophytic actinomycete.</title>
        <authorList>
            <person name="Samborskyy M."/>
            <person name="Scott N."/>
            <person name="Deglau R."/>
            <person name="Dickens S."/>
            <person name="Oliveira L.G."/>
        </authorList>
    </citation>
    <scope>NUCLEOTIDE SEQUENCE [LARGE SCALE GENOMIC DNA]</scope>
    <source>
        <strain evidence="3 4">LGO-A4</strain>
    </source>
</reference>
<evidence type="ECO:0000313" key="3">
    <source>
        <dbReference type="EMBL" id="MBV7669967.1"/>
    </source>
</evidence>
<sequence>MGIIKQGSMGSVIAFAVLAGLSTAPAYAQPTAAFAVDAPEPVNTAPPAEPEETDLVDVTDEPQPEETVRPSKPGDTTNGEYCGPTQRIYTPTAKGDKYHKGVGPTNANYNGTSRTARSTFTSEVTGEVGVSITGELSTSVDVMIAKIEGKYSVNLSAKMTAKMGNSISVDTPPKKTTNAKYGVYRLKNTGTSYTIYSNCKTTAKKTVTSYTPMKVGWYLWES</sequence>
<evidence type="ECO:0000256" key="1">
    <source>
        <dbReference type="SAM" id="MobiDB-lite"/>
    </source>
</evidence>
<dbReference type="EMBL" id="JAHUVW010000001">
    <property type="protein sequence ID" value="MBV7669967.1"/>
    <property type="molecule type" value="Genomic_DNA"/>
</dbReference>
<organism evidence="3 4">
    <name type="scientific">Streptomyces halstedii</name>
    <dbReference type="NCBI Taxonomy" id="1944"/>
    <lineage>
        <taxon>Bacteria</taxon>
        <taxon>Bacillati</taxon>
        <taxon>Actinomycetota</taxon>
        <taxon>Actinomycetes</taxon>
        <taxon>Kitasatosporales</taxon>
        <taxon>Streptomycetaceae</taxon>
        <taxon>Streptomyces</taxon>
    </lineage>
</organism>
<dbReference type="RefSeq" id="WP_228868410.1">
    <property type="nucleotide sequence ID" value="NZ_JAHUVW010000001.1"/>
</dbReference>
<evidence type="ECO:0000256" key="2">
    <source>
        <dbReference type="SAM" id="SignalP"/>
    </source>
</evidence>
<accession>A0ABS6TNZ8</accession>
<comment type="caution">
    <text evidence="3">The sequence shown here is derived from an EMBL/GenBank/DDBJ whole genome shotgun (WGS) entry which is preliminary data.</text>
</comment>
<proteinExistence type="predicted"/>
<feature type="signal peptide" evidence="2">
    <location>
        <begin position="1"/>
        <end position="28"/>
    </location>
</feature>
<feature type="compositionally biased region" description="Acidic residues" evidence="1">
    <location>
        <begin position="49"/>
        <end position="64"/>
    </location>
</feature>
<name>A0ABS6TNZ8_STRHA</name>
<feature type="chain" id="PRO_5045757704" evidence="2">
    <location>
        <begin position="29"/>
        <end position="222"/>
    </location>
</feature>